<feature type="transmembrane region" description="Helical" evidence="7">
    <location>
        <begin position="110"/>
        <end position="131"/>
    </location>
</feature>
<evidence type="ECO:0000256" key="1">
    <source>
        <dbReference type="ARBA" id="ARBA00004651"/>
    </source>
</evidence>
<gene>
    <name evidence="9" type="ORF">G9U51_12600</name>
</gene>
<evidence type="ECO:0000313" key="10">
    <source>
        <dbReference type="Proteomes" id="UP000744769"/>
    </source>
</evidence>
<evidence type="ECO:0000259" key="8">
    <source>
        <dbReference type="Pfam" id="PF09335"/>
    </source>
</evidence>
<feature type="domain" description="VTT" evidence="8">
    <location>
        <begin position="32"/>
        <end position="162"/>
    </location>
</feature>
<feature type="transmembrane region" description="Helical" evidence="7">
    <location>
        <begin position="15"/>
        <end position="44"/>
    </location>
</feature>
<feature type="transmembrane region" description="Helical" evidence="7">
    <location>
        <begin position="56"/>
        <end position="76"/>
    </location>
</feature>
<comment type="subcellular location">
    <subcellularLocation>
        <location evidence="1 7">Cell membrane</location>
        <topology evidence="1 7">Multi-pass membrane protein</topology>
    </subcellularLocation>
</comment>
<evidence type="ECO:0000256" key="5">
    <source>
        <dbReference type="ARBA" id="ARBA00022989"/>
    </source>
</evidence>
<accession>A0A967B3J6</accession>
<dbReference type="Proteomes" id="UP000744769">
    <property type="component" value="Unassembled WGS sequence"/>
</dbReference>
<comment type="caution">
    <text evidence="9">The sequence shown here is derived from an EMBL/GenBank/DDBJ whole genome shotgun (WGS) entry which is preliminary data.</text>
</comment>
<evidence type="ECO:0000256" key="2">
    <source>
        <dbReference type="ARBA" id="ARBA00010792"/>
    </source>
</evidence>
<evidence type="ECO:0000256" key="6">
    <source>
        <dbReference type="ARBA" id="ARBA00023136"/>
    </source>
</evidence>
<evidence type="ECO:0000256" key="4">
    <source>
        <dbReference type="ARBA" id="ARBA00022692"/>
    </source>
</evidence>
<keyword evidence="6 7" id="KW-0472">Membrane</keyword>
<dbReference type="InterPro" id="IPR032818">
    <property type="entry name" value="DedA-like"/>
</dbReference>
<organism evidence="9 10">
    <name type="scientific">Metallococcus carri</name>
    <dbReference type="NCBI Taxonomy" id="1656884"/>
    <lineage>
        <taxon>Bacteria</taxon>
        <taxon>Bacillati</taxon>
        <taxon>Actinomycetota</taxon>
        <taxon>Actinomycetes</taxon>
        <taxon>Micrococcales</taxon>
        <taxon>Dermacoccaceae</taxon>
        <taxon>Metallococcus</taxon>
    </lineage>
</organism>
<evidence type="ECO:0000313" key="9">
    <source>
        <dbReference type="EMBL" id="NHN56620.1"/>
    </source>
</evidence>
<dbReference type="PANTHER" id="PTHR30353:SF15">
    <property type="entry name" value="INNER MEMBRANE PROTEIN YABI"/>
    <property type="match status" value="1"/>
</dbReference>
<name>A0A967B3J6_9MICO</name>
<dbReference type="Pfam" id="PF09335">
    <property type="entry name" value="VTT_dom"/>
    <property type="match status" value="1"/>
</dbReference>
<evidence type="ECO:0000256" key="3">
    <source>
        <dbReference type="ARBA" id="ARBA00022475"/>
    </source>
</evidence>
<sequence>MNIDHLLQTIPADAVYGLVGLVVGIESLGIPLPGEVVLVAASVLSSRGGSQLTPHGIAIGAILGAVIGDSIGYAIGRRYGDRLFRLLARRFPRHVNDDVVAYAEHVFQRYGVLAVFFGRFVALLRIFAGPLSGMLRLSYPKFLAANVLGAICWAGGTTYAVYYAGRAAEAYLKNFSYAGLALAVILGILASTVLRRRLERNVEAFAASRRAEKDNPSTAPA</sequence>
<protein>
    <submittedName>
        <fullName evidence="9">DedA family protein</fullName>
    </submittedName>
</protein>
<dbReference type="EMBL" id="JAAOIV010000009">
    <property type="protein sequence ID" value="NHN56620.1"/>
    <property type="molecule type" value="Genomic_DNA"/>
</dbReference>
<keyword evidence="5 7" id="KW-1133">Transmembrane helix</keyword>
<keyword evidence="10" id="KW-1185">Reference proteome</keyword>
<dbReference type="GO" id="GO:0005886">
    <property type="term" value="C:plasma membrane"/>
    <property type="evidence" value="ECO:0007669"/>
    <property type="project" value="UniProtKB-SubCell"/>
</dbReference>
<keyword evidence="4 7" id="KW-0812">Transmembrane</keyword>
<evidence type="ECO:0000256" key="7">
    <source>
        <dbReference type="RuleBase" id="RU367016"/>
    </source>
</evidence>
<feature type="transmembrane region" description="Helical" evidence="7">
    <location>
        <begin position="175"/>
        <end position="194"/>
    </location>
</feature>
<dbReference type="PANTHER" id="PTHR30353">
    <property type="entry name" value="INNER MEMBRANE PROTEIN DEDA-RELATED"/>
    <property type="match status" value="1"/>
</dbReference>
<dbReference type="RefSeq" id="WP_166197287.1">
    <property type="nucleotide sequence ID" value="NZ_JAAOIV010000009.1"/>
</dbReference>
<dbReference type="AlphaFoldDB" id="A0A967B3J6"/>
<keyword evidence="3 7" id="KW-1003">Cell membrane</keyword>
<proteinExistence type="inferred from homology"/>
<dbReference type="InterPro" id="IPR032816">
    <property type="entry name" value="VTT_dom"/>
</dbReference>
<reference evidence="9" key="1">
    <citation type="submission" date="2020-03" db="EMBL/GenBank/DDBJ databases">
        <title>Draft sequencing of Calidifontibacter sp. DB0510.</title>
        <authorList>
            <person name="Kim D.-U."/>
        </authorList>
    </citation>
    <scope>NUCLEOTIDE SEQUENCE</scope>
    <source>
        <strain evidence="9">DB0510</strain>
    </source>
</reference>
<feature type="transmembrane region" description="Helical" evidence="7">
    <location>
        <begin position="143"/>
        <end position="163"/>
    </location>
</feature>
<comment type="similarity">
    <text evidence="2 7">Belongs to the DedA family.</text>
</comment>